<keyword evidence="6" id="KW-0408">Iron</keyword>
<dbReference type="InterPro" id="IPR015421">
    <property type="entry name" value="PyrdxlP-dep_Trfase_major"/>
</dbReference>
<evidence type="ECO:0000256" key="6">
    <source>
        <dbReference type="ARBA" id="ARBA00023004"/>
    </source>
</evidence>
<dbReference type="PANTHER" id="PTHR11601:SF34">
    <property type="entry name" value="CYSTEINE DESULFURASE"/>
    <property type="match status" value="1"/>
</dbReference>
<keyword evidence="5" id="KW-0663">Pyridoxal phosphate</keyword>
<protein>
    <recommendedName>
        <fullName evidence="8">Aminotransferase class V domain-containing protein</fullName>
    </recommendedName>
</protein>
<dbReference type="Pfam" id="PF00266">
    <property type="entry name" value="Aminotran_5"/>
    <property type="match status" value="1"/>
</dbReference>
<gene>
    <name evidence="9" type="ORF">METZ01_LOCUS47903</name>
</gene>
<comment type="cofactor">
    <cofactor evidence="1">
        <name>pyridoxal 5'-phosphate</name>
        <dbReference type="ChEBI" id="CHEBI:597326"/>
    </cofactor>
</comment>
<dbReference type="FunFam" id="3.40.640.10:FF:000084">
    <property type="entry name" value="IscS-like cysteine desulfurase"/>
    <property type="match status" value="1"/>
</dbReference>
<dbReference type="Gene3D" id="3.90.1150.10">
    <property type="entry name" value="Aspartate Aminotransferase, domain 1"/>
    <property type="match status" value="1"/>
</dbReference>
<dbReference type="EMBL" id="UINC01002289">
    <property type="protein sequence ID" value="SUZ95049.1"/>
    <property type="molecule type" value="Genomic_DNA"/>
</dbReference>
<evidence type="ECO:0000256" key="4">
    <source>
        <dbReference type="ARBA" id="ARBA00022723"/>
    </source>
</evidence>
<keyword evidence="3" id="KW-0808">Transferase</keyword>
<dbReference type="Gene3D" id="3.40.640.10">
    <property type="entry name" value="Type I PLP-dependent aspartate aminotransferase-like (Major domain)"/>
    <property type="match status" value="1"/>
</dbReference>
<evidence type="ECO:0000313" key="9">
    <source>
        <dbReference type="EMBL" id="SUZ95049.1"/>
    </source>
</evidence>
<dbReference type="GO" id="GO:0046872">
    <property type="term" value="F:metal ion binding"/>
    <property type="evidence" value="ECO:0007669"/>
    <property type="project" value="UniProtKB-KW"/>
</dbReference>
<dbReference type="InterPro" id="IPR000192">
    <property type="entry name" value="Aminotrans_V_dom"/>
</dbReference>
<dbReference type="AlphaFoldDB" id="A0A381RVE6"/>
<dbReference type="InterPro" id="IPR015422">
    <property type="entry name" value="PyrdxlP-dep_Trfase_small"/>
</dbReference>
<comment type="similarity">
    <text evidence="2">Belongs to the class-V pyridoxal-phosphate-dependent aminotransferase family. NifS/IscS subfamily.</text>
</comment>
<dbReference type="PIRSF" id="PIRSF005572">
    <property type="entry name" value="NifS"/>
    <property type="match status" value="1"/>
</dbReference>
<dbReference type="PANTHER" id="PTHR11601">
    <property type="entry name" value="CYSTEINE DESULFURYLASE FAMILY MEMBER"/>
    <property type="match status" value="1"/>
</dbReference>
<evidence type="ECO:0000256" key="3">
    <source>
        <dbReference type="ARBA" id="ARBA00022679"/>
    </source>
</evidence>
<evidence type="ECO:0000259" key="8">
    <source>
        <dbReference type="Pfam" id="PF00266"/>
    </source>
</evidence>
<feature type="domain" description="Aminotransferase class V" evidence="8">
    <location>
        <begin position="3"/>
        <end position="361"/>
    </location>
</feature>
<reference evidence="9" key="1">
    <citation type="submission" date="2018-05" db="EMBL/GenBank/DDBJ databases">
        <authorList>
            <person name="Lanie J.A."/>
            <person name="Ng W.-L."/>
            <person name="Kazmierczak K.M."/>
            <person name="Andrzejewski T.M."/>
            <person name="Davidsen T.M."/>
            <person name="Wayne K.J."/>
            <person name="Tettelin H."/>
            <person name="Glass J.I."/>
            <person name="Rusch D."/>
            <person name="Podicherti R."/>
            <person name="Tsui H.-C.T."/>
            <person name="Winkler M.E."/>
        </authorList>
    </citation>
    <scope>NUCLEOTIDE SEQUENCE</scope>
</reference>
<dbReference type="GO" id="GO:0016782">
    <property type="term" value="F:transferase activity, transferring sulphur-containing groups"/>
    <property type="evidence" value="ECO:0007669"/>
    <property type="project" value="UniProtKB-ARBA"/>
</dbReference>
<dbReference type="InterPro" id="IPR015424">
    <property type="entry name" value="PyrdxlP-dep_Trfase"/>
</dbReference>
<organism evidence="9">
    <name type="scientific">marine metagenome</name>
    <dbReference type="NCBI Taxonomy" id="408172"/>
    <lineage>
        <taxon>unclassified sequences</taxon>
        <taxon>metagenomes</taxon>
        <taxon>ecological metagenomes</taxon>
    </lineage>
</organism>
<keyword evidence="7" id="KW-0411">Iron-sulfur</keyword>
<keyword evidence="4" id="KW-0479">Metal-binding</keyword>
<evidence type="ECO:0000256" key="2">
    <source>
        <dbReference type="ARBA" id="ARBA00006490"/>
    </source>
</evidence>
<evidence type="ECO:0000256" key="1">
    <source>
        <dbReference type="ARBA" id="ARBA00001933"/>
    </source>
</evidence>
<evidence type="ECO:0000256" key="7">
    <source>
        <dbReference type="ARBA" id="ARBA00023014"/>
    </source>
</evidence>
<dbReference type="InterPro" id="IPR016454">
    <property type="entry name" value="Cysteine_dSase"/>
</dbReference>
<accession>A0A381RVE6</accession>
<evidence type="ECO:0000256" key="5">
    <source>
        <dbReference type="ARBA" id="ARBA00022898"/>
    </source>
</evidence>
<dbReference type="Gene3D" id="1.10.260.50">
    <property type="match status" value="1"/>
</dbReference>
<dbReference type="GO" id="GO:0051536">
    <property type="term" value="F:iron-sulfur cluster binding"/>
    <property type="evidence" value="ECO:0007669"/>
    <property type="project" value="UniProtKB-KW"/>
</dbReference>
<dbReference type="SUPFAM" id="SSF53383">
    <property type="entry name" value="PLP-dependent transferases"/>
    <property type="match status" value="1"/>
</dbReference>
<sequence>MLYFDHSASTPIHPAVLKLLQETELNHFGNPSSAHQFGQKSRLAIEIARKQMAEAIGCLSSEIIFTGGGTEANNLVLWNLLHQQKKHVITSAIEHPSVLNVLKQLKEFGVTSTIIPVDHTCRVNPEDIQNAITENTGLISIMFANNEVGTIQPIERIGKIAEKNGIPFHSDAVQILGKIPINISDQKITMVSFSAHKFYGPKGVGVLYLKKGTNPKSLIIGGGQETNLRAGTENTSCISGLGLASELANKNIAKRKTHLEQLADQFKLEMTDTYPEIIYNGHPEHSLPGVISATFPAVTSNILIIKLDLQGIGVSSGSACSSGSVNTSHVLRAMNMSNDHNIRTLRISFGRDNSKEDVQLLTEKISEILKQHHNKR</sequence>
<proteinExistence type="inferred from homology"/>
<name>A0A381RVE6_9ZZZZ</name>